<dbReference type="Pfam" id="PF01467">
    <property type="entry name" value="CTP_transf_like"/>
    <property type="match status" value="1"/>
</dbReference>
<comment type="catalytic activity">
    <reaction evidence="9 10">
        <text>nicotinate beta-D-ribonucleotide + ATP + H(+) = deamido-NAD(+) + diphosphate</text>
        <dbReference type="Rhea" id="RHEA:22860"/>
        <dbReference type="ChEBI" id="CHEBI:15378"/>
        <dbReference type="ChEBI" id="CHEBI:30616"/>
        <dbReference type="ChEBI" id="CHEBI:33019"/>
        <dbReference type="ChEBI" id="CHEBI:57502"/>
        <dbReference type="ChEBI" id="CHEBI:58437"/>
        <dbReference type="EC" id="2.7.7.18"/>
    </reaction>
</comment>
<keyword evidence="4 10" id="KW-0808">Transferase</keyword>
<dbReference type="NCBIfam" id="NF000842">
    <property type="entry name" value="PRK00071.2-1"/>
    <property type="match status" value="1"/>
</dbReference>
<comment type="caution">
    <text evidence="12">The sequence shown here is derived from an EMBL/GenBank/DDBJ whole genome shotgun (WGS) entry which is preliminary data.</text>
</comment>
<comment type="pathway">
    <text evidence="2 10">Cofactor biosynthesis; NAD(+) biosynthesis; deamido-NAD(+) from nicotinate D-ribonucleotide: step 1/1.</text>
</comment>
<dbReference type="SUPFAM" id="SSF52374">
    <property type="entry name" value="Nucleotidylyl transferase"/>
    <property type="match status" value="1"/>
</dbReference>
<evidence type="ECO:0000256" key="10">
    <source>
        <dbReference type="HAMAP-Rule" id="MF_00244"/>
    </source>
</evidence>
<dbReference type="GO" id="GO:0009435">
    <property type="term" value="P:NAD+ biosynthetic process"/>
    <property type="evidence" value="ECO:0007669"/>
    <property type="project" value="UniProtKB-UniRule"/>
</dbReference>
<evidence type="ECO:0000256" key="6">
    <source>
        <dbReference type="ARBA" id="ARBA00022741"/>
    </source>
</evidence>
<accession>A0A7Z9BKJ5</accession>
<evidence type="ECO:0000256" key="2">
    <source>
        <dbReference type="ARBA" id="ARBA00005019"/>
    </source>
</evidence>
<keyword evidence="3 10" id="KW-0662">Pyridine nucleotide biosynthesis</keyword>
<dbReference type="InterPro" id="IPR005248">
    <property type="entry name" value="NadD/NMNAT"/>
</dbReference>
<sequence length="190" mass="21640">MTKIALFGTSADPPTAGHQAILFWLSQRFDKVVVWASDNPFKTHQTSLKHRMAMLSLLIEEINTSKQNIALHPELSHRRTLETLKGAKNYWPDAEYTLVVGSDLVQQIPHWYQIETLLKQVQLLVIPRPGYQVEETDLEPLQSLGKKVKIATLTGLPVSSTNYRQTGDIDVLPSPVQAYINQEQLYEYTR</sequence>
<dbReference type="NCBIfam" id="TIGR00482">
    <property type="entry name" value="nicotinate (nicotinamide) nucleotide adenylyltransferase"/>
    <property type="match status" value="1"/>
</dbReference>
<organism evidence="12 13">
    <name type="scientific">Planktothrix serta PCC 8927</name>
    <dbReference type="NCBI Taxonomy" id="671068"/>
    <lineage>
        <taxon>Bacteria</taxon>
        <taxon>Bacillati</taxon>
        <taxon>Cyanobacteriota</taxon>
        <taxon>Cyanophyceae</taxon>
        <taxon>Oscillatoriophycideae</taxon>
        <taxon>Oscillatoriales</taxon>
        <taxon>Microcoleaceae</taxon>
        <taxon>Planktothrix</taxon>
    </lineage>
</organism>
<evidence type="ECO:0000256" key="1">
    <source>
        <dbReference type="ARBA" id="ARBA00002324"/>
    </source>
</evidence>
<dbReference type="NCBIfam" id="TIGR00125">
    <property type="entry name" value="cyt_tran_rel"/>
    <property type="match status" value="1"/>
</dbReference>
<dbReference type="PANTHER" id="PTHR39321">
    <property type="entry name" value="NICOTINATE-NUCLEOTIDE ADENYLYLTRANSFERASE-RELATED"/>
    <property type="match status" value="1"/>
</dbReference>
<keyword evidence="8 10" id="KW-0520">NAD</keyword>
<protein>
    <recommendedName>
        <fullName evidence="10">Probable nicotinate-nucleotide adenylyltransferase</fullName>
        <ecNumber evidence="10">2.7.7.18</ecNumber>
    </recommendedName>
    <alternativeName>
        <fullName evidence="10">Deamido-NAD(+) diphosphorylase</fullName>
    </alternativeName>
    <alternativeName>
        <fullName evidence="10">Deamido-NAD(+) pyrophosphorylase</fullName>
    </alternativeName>
    <alternativeName>
        <fullName evidence="10">Nicotinate mononucleotide adenylyltransferase</fullName>
        <shortName evidence="10">NaMN adenylyltransferase</shortName>
    </alternativeName>
</protein>
<name>A0A7Z9BKJ5_9CYAN</name>
<keyword evidence="7 10" id="KW-0067">ATP-binding</keyword>
<gene>
    <name evidence="10 12" type="primary">nadD</name>
    <name evidence="12" type="ORF">PL8927_50203</name>
</gene>
<dbReference type="CDD" id="cd02165">
    <property type="entry name" value="NMNAT"/>
    <property type="match status" value="1"/>
</dbReference>
<reference evidence="12" key="1">
    <citation type="submission" date="2019-10" db="EMBL/GenBank/DDBJ databases">
        <authorList>
            <consortium name="Genoscope - CEA"/>
            <person name="William W."/>
        </authorList>
    </citation>
    <scope>NUCLEOTIDE SEQUENCE [LARGE SCALE GENOMIC DNA]</scope>
    <source>
        <strain evidence="12">BBR_PRJEB10992</strain>
    </source>
</reference>
<dbReference type="RefSeq" id="WP_083616721.1">
    <property type="nucleotide sequence ID" value="NZ_LR734824.1"/>
</dbReference>
<evidence type="ECO:0000256" key="7">
    <source>
        <dbReference type="ARBA" id="ARBA00022840"/>
    </source>
</evidence>
<evidence type="ECO:0000256" key="4">
    <source>
        <dbReference type="ARBA" id="ARBA00022679"/>
    </source>
</evidence>
<dbReference type="EMBL" id="CZCU02000124">
    <property type="protein sequence ID" value="VXD15775.1"/>
    <property type="molecule type" value="Genomic_DNA"/>
</dbReference>
<dbReference type="Proteomes" id="UP000184550">
    <property type="component" value="Unassembled WGS sequence"/>
</dbReference>
<keyword evidence="13" id="KW-1185">Reference proteome</keyword>
<proteinExistence type="inferred from homology"/>
<evidence type="ECO:0000259" key="11">
    <source>
        <dbReference type="Pfam" id="PF01467"/>
    </source>
</evidence>
<evidence type="ECO:0000313" key="12">
    <source>
        <dbReference type="EMBL" id="VXD15775.1"/>
    </source>
</evidence>
<feature type="domain" description="Cytidyltransferase-like" evidence="11">
    <location>
        <begin position="6"/>
        <end position="165"/>
    </location>
</feature>
<dbReference type="InterPro" id="IPR014729">
    <property type="entry name" value="Rossmann-like_a/b/a_fold"/>
</dbReference>
<dbReference type="GO" id="GO:0004515">
    <property type="term" value="F:nicotinate-nucleotide adenylyltransferase activity"/>
    <property type="evidence" value="ECO:0007669"/>
    <property type="project" value="UniProtKB-UniRule"/>
</dbReference>
<evidence type="ECO:0000313" key="13">
    <source>
        <dbReference type="Proteomes" id="UP000184550"/>
    </source>
</evidence>
<dbReference type="UniPathway" id="UPA00253">
    <property type="reaction ID" value="UER00332"/>
</dbReference>
<dbReference type="OrthoDB" id="5295945at2"/>
<dbReference type="AlphaFoldDB" id="A0A7Z9BKJ5"/>
<keyword evidence="6 10" id="KW-0547">Nucleotide-binding</keyword>
<evidence type="ECO:0000256" key="5">
    <source>
        <dbReference type="ARBA" id="ARBA00022695"/>
    </source>
</evidence>
<dbReference type="EC" id="2.7.7.18" evidence="10"/>
<evidence type="ECO:0000256" key="3">
    <source>
        <dbReference type="ARBA" id="ARBA00022642"/>
    </source>
</evidence>
<dbReference type="PANTHER" id="PTHR39321:SF3">
    <property type="entry name" value="PHOSPHOPANTETHEINE ADENYLYLTRANSFERASE"/>
    <property type="match status" value="1"/>
</dbReference>
<evidence type="ECO:0000256" key="9">
    <source>
        <dbReference type="ARBA" id="ARBA00048721"/>
    </source>
</evidence>
<dbReference type="GO" id="GO:0005524">
    <property type="term" value="F:ATP binding"/>
    <property type="evidence" value="ECO:0007669"/>
    <property type="project" value="UniProtKB-KW"/>
</dbReference>
<dbReference type="Gene3D" id="3.40.50.620">
    <property type="entry name" value="HUPs"/>
    <property type="match status" value="1"/>
</dbReference>
<dbReference type="InterPro" id="IPR004821">
    <property type="entry name" value="Cyt_trans-like"/>
</dbReference>
<keyword evidence="5 10" id="KW-0548">Nucleotidyltransferase</keyword>
<comment type="function">
    <text evidence="1 10">Catalyzes the reversible adenylation of nicotinate mononucleotide (NaMN) to nicotinic acid adenine dinucleotide (NaAD).</text>
</comment>
<comment type="similarity">
    <text evidence="10">Belongs to the NadD family.</text>
</comment>
<evidence type="ECO:0000256" key="8">
    <source>
        <dbReference type="ARBA" id="ARBA00023027"/>
    </source>
</evidence>
<dbReference type="HAMAP" id="MF_00244">
    <property type="entry name" value="NaMN_adenylyltr"/>
    <property type="match status" value="1"/>
</dbReference>